<evidence type="ECO:0000313" key="2">
    <source>
        <dbReference type="EMBL" id="ABZ70989.1"/>
    </source>
</evidence>
<proteinExistence type="predicted"/>
<evidence type="ECO:0000259" key="1">
    <source>
        <dbReference type="Pfam" id="PF04773"/>
    </source>
</evidence>
<dbReference type="PANTHER" id="PTHR30273">
    <property type="entry name" value="PERIPLASMIC SIGNAL SENSOR AND SIGMA FACTOR ACTIVATOR FECR-RELATED"/>
    <property type="match status" value="1"/>
</dbReference>
<dbReference type="Gene3D" id="2.60.120.1440">
    <property type="match status" value="1"/>
</dbReference>
<dbReference type="Pfam" id="PF04773">
    <property type="entry name" value="FecR"/>
    <property type="match status" value="1"/>
</dbReference>
<dbReference type="KEGG" id="cak:Caul_1860"/>
<gene>
    <name evidence="2" type="ordered locus">Caul_1860</name>
</gene>
<dbReference type="InterPro" id="IPR012373">
    <property type="entry name" value="Ferrdict_sens_TM"/>
</dbReference>
<dbReference type="HOGENOM" id="CLU_050192_0_2_5"/>
<dbReference type="InterPro" id="IPR006860">
    <property type="entry name" value="FecR"/>
</dbReference>
<dbReference type="STRING" id="366602.Caul_1860"/>
<organism evidence="2">
    <name type="scientific">Caulobacter sp. (strain K31)</name>
    <dbReference type="NCBI Taxonomy" id="366602"/>
    <lineage>
        <taxon>Bacteria</taxon>
        <taxon>Pseudomonadati</taxon>
        <taxon>Pseudomonadota</taxon>
        <taxon>Alphaproteobacteria</taxon>
        <taxon>Caulobacterales</taxon>
        <taxon>Caulobacteraceae</taxon>
        <taxon>Caulobacter</taxon>
    </lineage>
</organism>
<feature type="domain" description="FecR protein" evidence="1">
    <location>
        <begin position="121"/>
        <end position="211"/>
    </location>
</feature>
<reference evidence="2" key="1">
    <citation type="submission" date="2008-01" db="EMBL/GenBank/DDBJ databases">
        <title>Complete sequence of chromosome of Caulobacter sp. K31.</title>
        <authorList>
            <consortium name="US DOE Joint Genome Institute"/>
            <person name="Copeland A."/>
            <person name="Lucas S."/>
            <person name="Lapidus A."/>
            <person name="Barry K."/>
            <person name="Glavina del Rio T."/>
            <person name="Dalin E."/>
            <person name="Tice H."/>
            <person name="Pitluck S."/>
            <person name="Bruce D."/>
            <person name="Goodwin L."/>
            <person name="Thompson L.S."/>
            <person name="Brettin T."/>
            <person name="Detter J.C."/>
            <person name="Han C."/>
            <person name="Schmutz J."/>
            <person name="Larimer F."/>
            <person name="Land M."/>
            <person name="Hauser L."/>
            <person name="Kyrpides N."/>
            <person name="Kim E."/>
            <person name="Stephens C."/>
            <person name="Richardson P."/>
        </authorList>
    </citation>
    <scope>NUCLEOTIDE SEQUENCE [LARGE SCALE GENOMIC DNA]</scope>
    <source>
        <strain evidence="2">K31</strain>
    </source>
</reference>
<protein>
    <submittedName>
        <fullName evidence="2">Anti-FecI sigma factor, FecR</fullName>
    </submittedName>
</protein>
<sequence>MTPDIPTQPVGLDPRQILAASLSRPLSAVEQAVLDAWAEGSAQAHEEIAETREAWLAIGLAAEDPAVRALRRSVRLEAGLDRPPAGRAHGPDRRWLVGGLTLAAAGVVAGAVLVDRPRTETYVAPPHAVARLILADGSHVTLSPGGRLTARLSRHARTLALIDGDAFFDVSHDARRPFTVAVSDRTLTVLGTRFNVAGGRRLTVSLVQGALRVSQTDAPDVLLQPGERYLSAERGGRAEAGDVAGDAAWTSGRLVFADVGLVEVAERLSRAAGRKVILADPTLADLRLSGSVRVERLDDVRAALEVALPVKTHTTPDGSLVIIPAKDSSLHG</sequence>
<name>B0T4N7_CAUSK</name>
<dbReference type="PANTHER" id="PTHR30273:SF2">
    <property type="entry name" value="PROTEIN FECR"/>
    <property type="match status" value="1"/>
</dbReference>
<dbReference type="EMBL" id="CP000927">
    <property type="protein sequence ID" value="ABZ70989.1"/>
    <property type="molecule type" value="Genomic_DNA"/>
</dbReference>
<dbReference type="Gene3D" id="3.55.50.30">
    <property type="match status" value="1"/>
</dbReference>
<dbReference type="GO" id="GO:0016989">
    <property type="term" value="F:sigma factor antagonist activity"/>
    <property type="evidence" value="ECO:0007669"/>
    <property type="project" value="TreeGrafter"/>
</dbReference>
<dbReference type="eggNOG" id="COG3712">
    <property type="taxonomic scope" value="Bacteria"/>
</dbReference>
<accession>B0T4N7</accession>
<dbReference type="AlphaFoldDB" id="B0T4N7"/>
<dbReference type="OrthoDB" id="9798846at2"/>
<dbReference type="PIRSF" id="PIRSF018266">
    <property type="entry name" value="FecR"/>
    <property type="match status" value="1"/>
</dbReference>